<sequence>MGKRFGFAAIFFQWFEITVGYLTMLYFLTGALSYATGIGAIQNNKYLKLAILLIIFWAILLSQLKGTKYTSLIARIGFVAGILLPALVLFGLGIHYVASGAPLQTILSMKTLIPDFSKLPTLVVFVSFILAYMGVETSASHANEMENPKKDYPLAMFVLVILAIILDTFGGLTVATTVPQHGLSLNTGVIQSLEFLLRHIDPNLAWIAKILAILVCLGVIGEIASWVTSPSKALHVAAEEGLLPEYFAKENTHGVPAHLMIANGIVATIWAAVFTLSGGGNNLSFLAAMSLTVVIYLMLYFMFFAGYLKLVFKDDSLERAYQVPGGKVVKVIVACLGLLTSLFAFCISFVPPASIAAGQHGIYETILIVSYLIVLVIPFTIYACRHKFQHAEK</sequence>
<accession>A0A133CKD5</accession>
<reference evidence="7 8" key="1">
    <citation type="submission" date="2017-02" db="EMBL/GenBank/DDBJ databases">
        <title>Clonality and virulence of isolates of VRE in Hematopoietic Stem Cell Transplanted (HSCT) patients.</title>
        <authorList>
            <person name="Marchi A.P."/>
            <person name="Martins R.C."/>
            <person name="Marie S.K."/>
            <person name="Levin A.S."/>
            <person name="Costa S.F."/>
        </authorList>
    </citation>
    <scope>NUCLEOTIDE SEQUENCE [LARGE SCALE GENOMIC DNA]</scope>
    <source>
        <strain evidence="7 8">LIM1759</strain>
    </source>
</reference>
<comment type="caution">
    <text evidence="7">The sequence shown here is derived from an EMBL/GenBank/DDBJ whole genome shotgun (WGS) entry which is preliminary data.</text>
</comment>
<evidence type="ECO:0000313" key="8">
    <source>
        <dbReference type="Proteomes" id="UP000191171"/>
    </source>
</evidence>
<dbReference type="Pfam" id="PF13520">
    <property type="entry name" value="AA_permease_2"/>
    <property type="match status" value="1"/>
</dbReference>
<dbReference type="InterPro" id="IPR050367">
    <property type="entry name" value="APC_superfamily"/>
</dbReference>
<evidence type="ECO:0000256" key="6">
    <source>
        <dbReference type="ARBA" id="ARBA00023136"/>
    </source>
</evidence>
<keyword evidence="2" id="KW-0813">Transport</keyword>
<organism evidence="7 8">
    <name type="scientific">Enterococcus faecium</name>
    <name type="common">Streptococcus faecium</name>
    <dbReference type="NCBI Taxonomy" id="1352"/>
    <lineage>
        <taxon>Bacteria</taxon>
        <taxon>Bacillati</taxon>
        <taxon>Bacillota</taxon>
        <taxon>Bacilli</taxon>
        <taxon>Lactobacillales</taxon>
        <taxon>Enterococcaceae</taxon>
        <taxon>Enterococcus</taxon>
    </lineage>
</organism>
<evidence type="ECO:0000256" key="4">
    <source>
        <dbReference type="ARBA" id="ARBA00022692"/>
    </source>
</evidence>
<dbReference type="AlphaFoldDB" id="A0A133CKD5"/>
<keyword evidence="5" id="KW-1133">Transmembrane helix</keyword>
<dbReference type="Proteomes" id="UP000191171">
    <property type="component" value="Unassembled WGS sequence"/>
</dbReference>
<evidence type="ECO:0000256" key="2">
    <source>
        <dbReference type="ARBA" id="ARBA00022448"/>
    </source>
</evidence>
<dbReference type="InterPro" id="IPR002293">
    <property type="entry name" value="AA/rel_permease1"/>
</dbReference>
<keyword evidence="3" id="KW-1003">Cell membrane</keyword>
<dbReference type="EMBL" id="MVGJ01000020">
    <property type="protein sequence ID" value="OOL83263.1"/>
    <property type="molecule type" value="Genomic_DNA"/>
</dbReference>
<dbReference type="GO" id="GO:0005886">
    <property type="term" value="C:plasma membrane"/>
    <property type="evidence" value="ECO:0007669"/>
    <property type="project" value="UniProtKB-SubCell"/>
</dbReference>
<evidence type="ECO:0000256" key="3">
    <source>
        <dbReference type="ARBA" id="ARBA00022475"/>
    </source>
</evidence>
<dbReference type="PANTHER" id="PTHR42770:SF15">
    <property type="entry name" value="GLUTAMATE_GAMMA-AMINOBUTYRATE ANTIPORTER-RELATED"/>
    <property type="match status" value="1"/>
</dbReference>
<evidence type="ECO:0000313" key="7">
    <source>
        <dbReference type="EMBL" id="OOL83263.1"/>
    </source>
</evidence>
<evidence type="ECO:0000256" key="1">
    <source>
        <dbReference type="ARBA" id="ARBA00004651"/>
    </source>
</evidence>
<dbReference type="GO" id="GO:0022857">
    <property type="term" value="F:transmembrane transporter activity"/>
    <property type="evidence" value="ECO:0007669"/>
    <property type="project" value="InterPro"/>
</dbReference>
<protein>
    <submittedName>
        <fullName evidence="7">Glutamate:gamma-aminobutyrate antiporter</fullName>
    </submittedName>
</protein>
<name>A0A133CKD5_ENTFC</name>
<gene>
    <name evidence="7" type="ORF">B1P95_04575</name>
</gene>
<dbReference type="Gene3D" id="1.20.1740.10">
    <property type="entry name" value="Amino acid/polyamine transporter I"/>
    <property type="match status" value="1"/>
</dbReference>
<keyword evidence="4" id="KW-0812">Transmembrane</keyword>
<dbReference type="PIRSF" id="PIRSF006060">
    <property type="entry name" value="AA_transporter"/>
    <property type="match status" value="1"/>
</dbReference>
<comment type="subcellular location">
    <subcellularLocation>
        <location evidence="1">Cell membrane</location>
        <topology evidence="1">Multi-pass membrane protein</topology>
    </subcellularLocation>
</comment>
<evidence type="ECO:0000256" key="5">
    <source>
        <dbReference type="ARBA" id="ARBA00022989"/>
    </source>
</evidence>
<proteinExistence type="predicted"/>
<keyword evidence="6" id="KW-0472">Membrane</keyword>
<dbReference type="PANTHER" id="PTHR42770">
    <property type="entry name" value="AMINO ACID TRANSPORTER-RELATED"/>
    <property type="match status" value="1"/>
</dbReference>